<dbReference type="SUPFAM" id="SSF53383">
    <property type="entry name" value="PLP-dependent transferases"/>
    <property type="match status" value="1"/>
</dbReference>
<name>A0AAW9N025_9FIRM</name>
<dbReference type="GO" id="GO:0016831">
    <property type="term" value="F:carboxy-lyase activity"/>
    <property type="evidence" value="ECO:0007669"/>
    <property type="project" value="UniProtKB-KW"/>
</dbReference>
<evidence type="ECO:0000256" key="2">
    <source>
        <dbReference type="ARBA" id="ARBA00010671"/>
    </source>
</evidence>
<dbReference type="EMBL" id="JAYKOT010000003">
    <property type="protein sequence ID" value="MEB3430147.1"/>
    <property type="molecule type" value="Genomic_DNA"/>
</dbReference>
<comment type="similarity">
    <text evidence="2">Belongs to the Orn/Lys/Arg decarboxylase class-I family.</text>
</comment>
<evidence type="ECO:0000259" key="6">
    <source>
        <dbReference type="Pfam" id="PF01276"/>
    </source>
</evidence>
<evidence type="ECO:0000256" key="5">
    <source>
        <dbReference type="ARBA" id="ARBA00023239"/>
    </source>
</evidence>
<dbReference type="InterPro" id="IPR008286">
    <property type="entry name" value="Prn/Lys/Arg_de-COase_C"/>
</dbReference>
<comment type="cofactor">
    <cofactor evidence="1">
        <name>pyridoxal 5'-phosphate</name>
        <dbReference type="ChEBI" id="CHEBI:597326"/>
    </cofactor>
</comment>
<evidence type="ECO:0000256" key="4">
    <source>
        <dbReference type="ARBA" id="ARBA00022898"/>
    </source>
</evidence>
<dbReference type="Gene3D" id="3.40.640.10">
    <property type="entry name" value="Type I PLP-dependent aspartate aminotransferase-like (Major domain)"/>
    <property type="match status" value="1"/>
</dbReference>
<keyword evidence="5" id="KW-0456">Lyase</keyword>
<dbReference type="InterPro" id="IPR015421">
    <property type="entry name" value="PyrdxlP-dep_Trfase_major"/>
</dbReference>
<dbReference type="PANTHER" id="PTHR43277:SF4">
    <property type="entry name" value="ARGININE DECARBOXYLASE"/>
    <property type="match status" value="1"/>
</dbReference>
<dbReference type="InterPro" id="IPR015424">
    <property type="entry name" value="PyrdxlP-dep_Trfase"/>
</dbReference>
<sequence>MLILTYNIIIIKNIEKRYIDIKTPIYNKLKELSQHQVVDFQFPGHRKRTFDGLDYNLLPMFDTTETFGTDNLHSPEGIIEESMEEIARVYGVKHSLYVVNGSTGALHIALMSATNPGDRILIQRNSHIGVYNGAILSGLDVEYLMPYYDQENQVVGDLKKEEVLKVLSENEDVKAIVLLHPSFYGICGNLKEIIDICHERNIIVIVDEAHGPHMYFNDRLPKSACELGADLIIHSSHKTLPAMTQTALLHVNSDRVDIDDVRLMSRMLQTTSPSYIFMTNTELAVNFTDSENGRKRLSDICEAIDELEEKLSNVKGIHVLSRKQDELFYSRDFTKLMIEIEGIKGARLRNILHEDYSIDMEYADLRHVIGIVTLMNTREDIVKLYEAILDINENYEKIKIHEFENPLIRPDVVMSISKAFYANSEILKLEDAVGRISASYINPYPPGIPQLAPGERITKEHLDLVKELSEVGISIVGLKGKDKNLIKVVVEE</sequence>
<gene>
    <name evidence="8" type="ORF">VLK81_09140</name>
</gene>
<keyword evidence="8" id="KW-0808">Transferase</keyword>
<keyword evidence="8" id="KW-0032">Aminotransferase</keyword>
<keyword evidence="4" id="KW-0663">Pyridoxal phosphate</keyword>
<proteinExistence type="inferred from homology"/>
<dbReference type="InterPro" id="IPR000310">
    <property type="entry name" value="Orn/Lys/Arg_deCO2ase_major_dom"/>
</dbReference>
<protein>
    <submittedName>
        <fullName evidence="8">Aminotransferase class I/II-fold pyridoxal phosphate-dependent enzyme</fullName>
    </submittedName>
</protein>
<reference evidence="8 9" key="1">
    <citation type="submission" date="2024-01" db="EMBL/GenBank/DDBJ databases">
        <title>Complete genome sequence of Citroniella saccharovorans strain M6.X9, isolated from human fecal sample.</title>
        <authorList>
            <person name="Cheng G."/>
            <person name="Westerholm M."/>
            <person name="Schnurer A."/>
        </authorList>
    </citation>
    <scope>NUCLEOTIDE SEQUENCE [LARGE SCALE GENOMIC DNA]</scope>
    <source>
        <strain evidence="8 9">DSM 29873</strain>
    </source>
</reference>
<dbReference type="AlphaFoldDB" id="A0AAW9N025"/>
<keyword evidence="9" id="KW-1185">Reference proteome</keyword>
<feature type="domain" description="Orn/Lys/Arg decarboxylases family 1 pyridoxal-P attachment site" evidence="6">
    <location>
        <begin position="23"/>
        <end position="323"/>
    </location>
</feature>
<evidence type="ECO:0000256" key="3">
    <source>
        <dbReference type="ARBA" id="ARBA00022793"/>
    </source>
</evidence>
<dbReference type="Gene3D" id="3.90.100.10">
    <property type="entry name" value="Orn/Lys/Arg decarboxylase, C-terminal domain"/>
    <property type="match status" value="1"/>
</dbReference>
<evidence type="ECO:0000313" key="9">
    <source>
        <dbReference type="Proteomes" id="UP001357733"/>
    </source>
</evidence>
<dbReference type="InterPro" id="IPR052357">
    <property type="entry name" value="Orn_Lys_Arg_decarboxylase-I"/>
</dbReference>
<evidence type="ECO:0000259" key="7">
    <source>
        <dbReference type="Pfam" id="PF03711"/>
    </source>
</evidence>
<dbReference type="Pfam" id="PF01276">
    <property type="entry name" value="OKR_DC_1"/>
    <property type="match status" value="1"/>
</dbReference>
<dbReference type="GO" id="GO:0008483">
    <property type="term" value="F:transaminase activity"/>
    <property type="evidence" value="ECO:0007669"/>
    <property type="project" value="UniProtKB-KW"/>
</dbReference>
<comment type="caution">
    <text evidence="8">The sequence shown here is derived from an EMBL/GenBank/DDBJ whole genome shotgun (WGS) entry which is preliminary data.</text>
</comment>
<dbReference type="RefSeq" id="WP_324620515.1">
    <property type="nucleotide sequence ID" value="NZ_JAYKOT010000003.1"/>
</dbReference>
<evidence type="ECO:0000313" key="8">
    <source>
        <dbReference type="EMBL" id="MEB3430147.1"/>
    </source>
</evidence>
<evidence type="ECO:0000256" key="1">
    <source>
        <dbReference type="ARBA" id="ARBA00001933"/>
    </source>
</evidence>
<dbReference type="Pfam" id="PF03711">
    <property type="entry name" value="OKR_DC_1_C"/>
    <property type="match status" value="1"/>
</dbReference>
<feature type="domain" description="Orn/Lys/Arg decarboxylase C-terminal" evidence="7">
    <location>
        <begin position="410"/>
        <end position="465"/>
    </location>
</feature>
<accession>A0AAW9N025</accession>
<keyword evidence="3" id="KW-0210">Decarboxylase</keyword>
<dbReference type="Proteomes" id="UP001357733">
    <property type="component" value="Unassembled WGS sequence"/>
</dbReference>
<dbReference type="PANTHER" id="PTHR43277">
    <property type="entry name" value="ARGININE DECARBOXYLASE"/>
    <property type="match status" value="1"/>
</dbReference>
<organism evidence="8 9">
    <name type="scientific">Citroniella saccharovorans</name>
    <dbReference type="NCBI Taxonomy" id="2053367"/>
    <lineage>
        <taxon>Bacteria</taxon>
        <taxon>Bacillati</taxon>
        <taxon>Bacillota</taxon>
        <taxon>Tissierellia</taxon>
        <taxon>Tissierellales</taxon>
        <taxon>Peptoniphilaceae</taxon>
        <taxon>Citroniella</taxon>
    </lineage>
</organism>